<reference evidence="2 3" key="1">
    <citation type="journal article" date="2016" name="Genome Biol. Evol.">
        <title>Divergent and convergent evolution of fungal pathogenicity.</title>
        <authorList>
            <person name="Shang Y."/>
            <person name="Xiao G."/>
            <person name="Zheng P."/>
            <person name="Cen K."/>
            <person name="Zhan S."/>
            <person name="Wang C."/>
        </authorList>
    </citation>
    <scope>NUCLEOTIDE SEQUENCE [LARGE SCALE GENOMIC DNA]</scope>
    <source>
        <strain evidence="2 3">RCEF 264</strain>
    </source>
</reference>
<feature type="compositionally biased region" description="Acidic residues" evidence="1">
    <location>
        <begin position="373"/>
        <end position="386"/>
    </location>
</feature>
<sequence length="667" mass="72497">MTAAATANPATIPAVADPAYTRLHITPFDPDLFGVVLSTAVRPSARNVSYHSVQTFPEKRYGFVDLPADAADKLRKKLNGAVLKGVKLSVEPARPERAPSAGFSNGDKITMPKKPQADGSDATTQHGHKRADKKDRKDKKDNSKKKAVRAFGSPEPLVGIQLEPGRQVKRGWTEPDEPWSSKKAKKDRKDHKKDRKNGKDKDGKTNDGTTRRKQKSKYTDRPECLIKTILPANKVTKAGRPAADGAAADDEDDAARARRRRRDKAARAVVVHEFAHTTKFPTFLKSTTTTTTGDTAARPSLEYVDGKGWVDTDGTVVQPLASNRPRAMSAKVTKEAVHEDKNESENGDDSDTDSSASSSDAASDTSSSSTSGSEEEDEDEEVGEEDQERKTAAVADETTSTPGRGISSEELTSPRRPKSSSSAKSLTIKIPPPPATPAPASKVHPLEALYKQTQQADGSGPGQDQKQGQGHGAKTPTAATTAPFRFFGTGSEDDDLDDVEETGDGEAMDVVADDSRASRKGDLQPPMTPFTRQELEWRHVRSAAPTPDTAHPSRMRHFKWPAAAAGGSENEEEEEDDDDDEDDDEDDNGEAREDDARMDEREDSTGGTTNAAAAAASENADPTAEDDFAGWFWANRGDLNRAWKRRRKTAAKEKRYRENRARAERAI</sequence>
<accession>A0A167XWL1</accession>
<feature type="compositionally biased region" description="Polar residues" evidence="1">
    <location>
        <begin position="451"/>
        <end position="468"/>
    </location>
</feature>
<dbReference type="PANTHER" id="PTHR48209:SF2">
    <property type="entry name" value="FI24008P1"/>
    <property type="match status" value="1"/>
</dbReference>
<feature type="compositionally biased region" description="Low complexity" evidence="1">
    <location>
        <begin position="353"/>
        <end position="372"/>
    </location>
</feature>
<feature type="compositionally biased region" description="Low complexity" evidence="1">
    <location>
        <begin position="285"/>
        <end position="295"/>
    </location>
</feature>
<feature type="compositionally biased region" description="Acidic residues" evidence="1">
    <location>
        <begin position="569"/>
        <end position="588"/>
    </location>
</feature>
<dbReference type="EMBL" id="AZHD01000003">
    <property type="protein sequence ID" value="OAA65497.1"/>
    <property type="molecule type" value="Genomic_DNA"/>
</dbReference>
<feature type="compositionally biased region" description="Acidic residues" evidence="1">
    <location>
        <begin position="491"/>
        <end position="507"/>
    </location>
</feature>
<feature type="region of interest" description="Disordered" evidence="1">
    <location>
        <begin position="643"/>
        <end position="667"/>
    </location>
</feature>
<evidence type="ECO:0000313" key="2">
    <source>
        <dbReference type="EMBL" id="OAA65497.1"/>
    </source>
</evidence>
<evidence type="ECO:0000313" key="3">
    <source>
        <dbReference type="Proteomes" id="UP000076874"/>
    </source>
</evidence>
<proteinExistence type="predicted"/>
<dbReference type="STRING" id="1081102.A0A167XWL1"/>
<protein>
    <recommendedName>
        <fullName evidence="4">Nucleotide-binding, alpha-beta plait</fullName>
    </recommendedName>
</protein>
<feature type="compositionally biased region" description="Low complexity" evidence="1">
    <location>
        <begin position="605"/>
        <end position="622"/>
    </location>
</feature>
<keyword evidence="3" id="KW-1185">Reference proteome</keyword>
<evidence type="ECO:0000256" key="1">
    <source>
        <dbReference type="SAM" id="MobiDB-lite"/>
    </source>
</evidence>
<gene>
    <name evidence="2" type="ORF">SPI_02284</name>
</gene>
<feature type="compositionally biased region" description="Basic and acidic residues" evidence="1">
    <location>
        <begin position="132"/>
        <end position="141"/>
    </location>
</feature>
<feature type="compositionally biased region" description="Low complexity" evidence="1">
    <location>
        <begin position="473"/>
        <end position="483"/>
    </location>
</feature>
<feature type="compositionally biased region" description="Basic and acidic residues" evidence="1">
    <location>
        <begin position="650"/>
        <end position="667"/>
    </location>
</feature>
<feature type="compositionally biased region" description="Basic and acidic residues" evidence="1">
    <location>
        <begin position="332"/>
        <end position="344"/>
    </location>
</feature>
<name>A0A167XWL1_9HYPO</name>
<feature type="region of interest" description="Disordered" evidence="1">
    <location>
        <begin position="92"/>
        <end position="263"/>
    </location>
</feature>
<feature type="region of interest" description="Disordered" evidence="1">
    <location>
        <begin position="285"/>
        <end position="624"/>
    </location>
</feature>
<feature type="compositionally biased region" description="Basic and acidic residues" evidence="1">
    <location>
        <begin position="513"/>
        <end position="522"/>
    </location>
</feature>
<organism evidence="2 3">
    <name type="scientific">Niveomyces insectorum RCEF 264</name>
    <dbReference type="NCBI Taxonomy" id="1081102"/>
    <lineage>
        <taxon>Eukaryota</taxon>
        <taxon>Fungi</taxon>
        <taxon>Dikarya</taxon>
        <taxon>Ascomycota</taxon>
        <taxon>Pezizomycotina</taxon>
        <taxon>Sordariomycetes</taxon>
        <taxon>Hypocreomycetidae</taxon>
        <taxon>Hypocreales</taxon>
        <taxon>Cordycipitaceae</taxon>
        <taxon>Niveomyces</taxon>
    </lineage>
</organism>
<dbReference type="OrthoDB" id="3595585at2759"/>
<dbReference type="PANTHER" id="PTHR48209">
    <property type="entry name" value="AGL056WP"/>
    <property type="match status" value="1"/>
</dbReference>
<comment type="caution">
    <text evidence="2">The sequence shown here is derived from an EMBL/GenBank/DDBJ whole genome shotgun (WGS) entry which is preliminary data.</text>
</comment>
<dbReference type="Proteomes" id="UP000076874">
    <property type="component" value="Unassembled WGS sequence"/>
</dbReference>
<feature type="compositionally biased region" description="Basic and acidic residues" evidence="1">
    <location>
        <begin position="589"/>
        <end position="604"/>
    </location>
</feature>
<evidence type="ECO:0008006" key="4">
    <source>
        <dbReference type="Google" id="ProtNLM"/>
    </source>
</evidence>
<dbReference type="AlphaFoldDB" id="A0A167XWL1"/>
<feature type="compositionally biased region" description="Basic residues" evidence="1">
    <location>
        <begin position="182"/>
        <end position="196"/>
    </location>
</feature>